<evidence type="ECO:0000256" key="2">
    <source>
        <dbReference type="PROSITE-ProRule" id="PRU00529"/>
    </source>
</evidence>
<evidence type="ECO:0000313" key="6">
    <source>
        <dbReference type="EMBL" id="JAS21673.1"/>
    </source>
</evidence>
<dbReference type="GO" id="GO:0006400">
    <property type="term" value="P:tRNA modification"/>
    <property type="evidence" value="ECO:0007669"/>
    <property type="project" value="InterPro"/>
</dbReference>
<feature type="domain" description="THUMP" evidence="4">
    <location>
        <begin position="129"/>
        <end position="235"/>
    </location>
</feature>
<dbReference type="Gene3D" id="3.30.2300.10">
    <property type="entry name" value="THUMP superfamily"/>
    <property type="match status" value="1"/>
</dbReference>
<dbReference type="PANTHER" id="PTHR13452:SF10">
    <property type="entry name" value="THUMP DOMAIN-CONTAINING PROTEIN 1"/>
    <property type="match status" value="1"/>
</dbReference>
<dbReference type="AlphaFoldDB" id="A0A1B6D7K9"/>
<dbReference type="GO" id="GO:0003723">
    <property type="term" value="F:RNA binding"/>
    <property type="evidence" value="ECO:0007669"/>
    <property type="project" value="UniProtKB-UniRule"/>
</dbReference>
<accession>A0A1B6D7K9</accession>
<gene>
    <name evidence="5" type="ORF">g.25971</name>
    <name evidence="6" type="ORF">g.25973</name>
</gene>
<dbReference type="SUPFAM" id="SSF143437">
    <property type="entry name" value="THUMP domain-like"/>
    <property type="match status" value="1"/>
</dbReference>
<dbReference type="Pfam" id="PF02926">
    <property type="entry name" value="THUMP"/>
    <property type="match status" value="1"/>
</dbReference>
<evidence type="ECO:0000313" key="5">
    <source>
        <dbReference type="EMBL" id="JAS06550.1"/>
    </source>
</evidence>
<name>A0A1B6D7K9_9HEMI</name>
<feature type="coiled-coil region" evidence="3">
    <location>
        <begin position="60"/>
        <end position="87"/>
    </location>
</feature>
<evidence type="ECO:0000259" key="4">
    <source>
        <dbReference type="PROSITE" id="PS51165"/>
    </source>
</evidence>
<organism evidence="6">
    <name type="scientific">Clastoptera arizonana</name>
    <name type="common">Arizona spittle bug</name>
    <dbReference type="NCBI Taxonomy" id="38151"/>
    <lineage>
        <taxon>Eukaryota</taxon>
        <taxon>Metazoa</taxon>
        <taxon>Ecdysozoa</taxon>
        <taxon>Arthropoda</taxon>
        <taxon>Hexapoda</taxon>
        <taxon>Insecta</taxon>
        <taxon>Pterygota</taxon>
        <taxon>Neoptera</taxon>
        <taxon>Paraneoptera</taxon>
        <taxon>Hemiptera</taxon>
        <taxon>Auchenorrhyncha</taxon>
        <taxon>Cercopoidea</taxon>
        <taxon>Clastopteridae</taxon>
        <taxon>Clastoptera</taxon>
    </lineage>
</organism>
<protein>
    <recommendedName>
        <fullName evidence="4">THUMP domain-containing protein</fullName>
    </recommendedName>
</protein>
<dbReference type="FunFam" id="3.30.2300.10:FF:000001">
    <property type="entry name" value="THUMP domain-containing protein 1"/>
    <property type="match status" value="1"/>
</dbReference>
<proteinExistence type="inferred from homology"/>
<dbReference type="InterPro" id="IPR040183">
    <property type="entry name" value="THUMPD1-like"/>
</dbReference>
<dbReference type="EMBL" id="GEDC01030748">
    <property type="protein sequence ID" value="JAS06550.1"/>
    <property type="molecule type" value="Transcribed_RNA"/>
</dbReference>
<dbReference type="InterPro" id="IPR004114">
    <property type="entry name" value="THUMP_dom"/>
</dbReference>
<dbReference type="PANTHER" id="PTHR13452">
    <property type="entry name" value="THUMP DOMAIN CONTAINING PROTEIN 1-RELATED"/>
    <property type="match status" value="1"/>
</dbReference>
<keyword evidence="2" id="KW-0694">RNA-binding</keyword>
<evidence type="ECO:0000256" key="3">
    <source>
        <dbReference type="SAM" id="Coils"/>
    </source>
</evidence>
<evidence type="ECO:0000256" key="1">
    <source>
        <dbReference type="ARBA" id="ARBA00060731"/>
    </source>
</evidence>
<keyword evidence="3" id="KW-0175">Coiled coil</keyword>
<comment type="similarity">
    <text evidence="1">Belongs to the THUMPD1 family.</text>
</comment>
<dbReference type="CDD" id="cd11717">
    <property type="entry name" value="THUMP_THUMPD1_like"/>
    <property type="match status" value="1"/>
</dbReference>
<reference evidence="6" key="1">
    <citation type="submission" date="2015-12" db="EMBL/GenBank/DDBJ databases">
        <title>De novo transcriptome assembly of four potential Pierce s Disease insect vectors from Arizona vineyards.</title>
        <authorList>
            <person name="Tassone E.E."/>
        </authorList>
    </citation>
    <scope>NUCLEOTIDE SEQUENCE</scope>
</reference>
<dbReference type="SMART" id="SM00981">
    <property type="entry name" value="THUMP"/>
    <property type="match status" value="1"/>
</dbReference>
<sequence>MDGKGNKRRQDNYHYYKRKKTSRYQLLEPGLKGFLCTCNGREKDCIRESYNILNEYADKLYCTEKDINSTQKDNEEIEDELQQEIATHNQNKLLDEKRFQVVDSGTKGCVFIKTLIEDPIHLAHEIMTDIKNTKQSKARYLLRMIPIEITCKAYLDDIKKAAEILFDKHFKCEPTTFSIVYNKRNNNNLLREEIIKSLAIIVTDKNCDHKADLKQAKFTILVEVMKNICCLAVIQDYFDLRKFNITELSKCPLEAGDTTIGNEQKELSDEDCVEPNKKLSWILIRGIPEF</sequence>
<dbReference type="PROSITE" id="PS51165">
    <property type="entry name" value="THUMP"/>
    <property type="match status" value="1"/>
</dbReference>
<dbReference type="EMBL" id="GEDC01015625">
    <property type="protein sequence ID" value="JAS21673.1"/>
    <property type="molecule type" value="Transcribed_RNA"/>
</dbReference>